<evidence type="ECO:0000313" key="3">
    <source>
        <dbReference type="EMBL" id="KRN21637.1"/>
    </source>
</evidence>
<dbReference type="InterPro" id="IPR001296">
    <property type="entry name" value="Glyco_trans_1"/>
</dbReference>
<evidence type="ECO:0000259" key="2">
    <source>
        <dbReference type="Pfam" id="PF13439"/>
    </source>
</evidence>
<dbReference type="PANTHER" id="PTHR45947:SF3">
    <property type="entry name" value="SULFOQUINOVOSYL TRANSFERASE SQD2"/>
    <property type="match status" value="1"/>
</dbReference>
<feature type="domain" description="Glycosyltransferase subfamily 4-like N-terminal" evidence="2">
    <location>
        <begin position="13"/>
        <end position="190"/>
    </location>
</feature>
<keyword evidence="3" id="KW-0808">Transferase</keyword>
<dbReference type="PANTHER" id="PTHR45947">
    <property type="entry name" value="SULFOQUINOVOSYL TRANSFERASE SQD2"/>
    <property type="match status" value="1"/>
</dbReference>
<protein>
    <submittedName>
        <fullName evidence="3">Glycosyltransferase</fullName>
    </submittedName>
</protein>
<feature type="domain" description="Glycosyl transferase family 1" evidence="1">
    <location>
        <begin position="197"/>
        <end position="354"/>
    </location>
</feature>
<name>A0A0R2F5N5_9LACO</name>
<dbReference type="Proteomes" id="UP000050865">
    <property type="component" value="Unassembled WGS sequence"/>
</dbReference>
<dbReference type="InterPro" id="IPR028098">
    <property type="entry name" value="Glyco_trans_4-like_N"/>
</dbReference>
<dbReference type="Gene3D" id="3.40.50.2000">
    <property type="entry name" value="Glycogen Phosphorylase B"/>
    <property type="match status" value="2"/>
</dbReference>
<keyword evidence="4" id="KW-1185">Reference proteome</keyword>
<sequence length="377" mass="42171">MRIAVVSQGFGYGGSYIAAANIGKALAAEGHDLYYFAYQYTTNYSDLPEDRLFQFGLPHKGIAEVVDKMGKGLEFLFHRSFVPADFAKPELKRLLAYLDQYKIDVVILNSFWSVTLFAKALRENRPKLHTIAWMHEATDYSFGSLTKNYRPAYIAALTAVSAIVCLTHFDLKVFSQYNRNTHVIYNPVVLASHGQSPLTSHKIIFTTRLDTYIKGLDYLVEIAKQLPPGWKIQIAGQGRPNQVKTFKNMIADVSPEHIEFIGSLDGNALAEHYQAGSMFLSTSRTEGLGMVIIEAMSFGLPVVSFAHHGGREILEPDQTGLLVPVGDVSAMLKDINLLISNVSLRHEYGEKSLKRYEAFKLPRVISQWSAVLDSLRD</sequence>
<accession>A0A0R2F5N5</accession>
<comment type="caution">
    <text evidence="3">The sequence shown here is derived from an EMBL/GenBank/DDBJ whole genome shotgun (WGS) entry which is preliminary data.</text>
</comment>
<dbReference type="PATRIC" id="fig|1423730.4.peg.2239"/>
<dbReference type="STRING" id="1423730.FC75_GL002156"/>
<dbReference type="InterPro" id="IPR050194">
    <property type="entry name" value="Glycosyltransferase_grp1"/>
</dbReference>
<dbReference type="RefSeq" id="WP_056989627.1">
    <property type="nucleotide sequence ID" value="NZ_AYZJ01000043.1"/>
</dbReference>
<gene>
    <name evidence="3" type="ORF">FC75_GL002156</name>
</gene>
<evidence type="ECO:0000313" key="4">
    <source>
        <dbReference type="Proteomes" id="UP000050865"/>
    </source>
</evidence>
<dbReference type="EMBL" id="AYZJ01000043">
    <property type="protein sequence ID" value="KRN21637.1"/>
    <property type="molecule type" value="Genomic_DNA"/>
</dbReference>
<proteinExistence type="predicted"/>
<dbReference type="GO" id="GO:0016758">
    <property type="term" value="F:hexosyltransferase activity"/>
    <property type="evidence" value="ECO:0007669"/>
    <property type="project" value="TreeGrafter"/>
</dbReference>
<dbReference type="AlphaFoldDB" id="A0A0R2F5N5"/>
<reference evidence="3 4" key="1">
    <citation type="journal article" date="2015" name="Genome Announc.">
        <title>Expanding the biotechnology potential of lactobacilli through comparative genomics of 213 strains and associated genera.</title>
        <authorList>
            <person name="Sun Z."/>
            <person name="Harris H.M."/>
            <person name="McCann A."/>
            <person name="Guo C."/>
            <person name="Argimon S."/>
            <person name="Zhang W."/>
            <person name="Yang X."/>
            <person name="Jeffery I.B."/>
            <person name="Cooney J.C."/>
            <person name="Kagawa T.F."/>
            <person name="Liu W."/>
            <person name="Song Y."/>
            <person name="Salvetti E."/>
            <person name="Wrobel A."/>
            <person name="Rasinkangas P."/>
            <person name="Parkhill J."/>
            <person name="Rea M.C."/>
            <person name="O'Sullivan O."/>
            <person name="Ritari J."/>
            <person name="Douillard F.P."/>
            <person name="Paul Ross R."/>
            <person name="Yang R."/>
            <person name="Briner A.E."/>
            <person name="Felis G.E."/>
            <person name="de Vos W.M."/>
            <person name="Barrangou R."/>
            <person name="Klaenhammer T.R."/>
            <person name="Caufield P.W."/>
            <person name="Cui Y."/>
            <person name="Zhang H."/>
            <person name="O'Toole P.W."/>
        </authorList>
    </citation>
    <scope>NUCLEOTIDE SEQUENCE [LARGE SCALE GENOMIC DNA]</scope>
    <source>
        <strain evidence="3 4">DSM 22697</strain>
    </source>
</reference>
<dbReference type="Pfam" id="PF13439">
    <property type="entry name" value="Glyco_transf_4"/>
    <property type="match status" value="1"/>
</dbReference>
<organism evidence="3 4">
    <name type="scientific">Lacticaseibacillus camelliae DSM 22697 = JCM 13995</name>
    <dbReference type="NCBI Taxonomy" id="1423730"/>
    <lineage>
        <taxon>Bacteria</taxon>
        <taxon>Bacillati</taxon>
        <taxon>Bacillota</taxon>
        <taxon>Bacilli</taxon>
        <taxon>Lactobacillales</taxon>
        <taxon>Lactobacillaceae</taxon>
        <taxon>Lacticaseibacillus</taxon>
    </lineage>
</organism>
<dbReference type="SUPFAM" id="SSF53756">
    <property type="entry name" value="UDP-Glycosyltransferase/glycogen phosphorylase"/>
    <property type="match status" value="1"/>
</dbReference>
<dbReference type="Pfam" id="PF00534">
    <property type="entry name" value="Glycos_transf_1"/>
    <property type="match status" value="1"/>
</dbReference>
<evidence type="ECO:0000259" key="1">
    <source>
        <dbReference type="Pfam" id="PF00534"/>
    </source>
</evidence>